<gene>
    <name evidence="1" type="ORF">HXW94_12895</name>
</gene>
<evidence type="ECO:0000313" key="2">
    <source>
        <dbReference type="Proteomes" id="UP000553343"/>
    </source>
</evidence>
<reference evidence="1 2" key="1">
    <citation type="submission" date="2020-06" db="EMBL/GenBank/DDBJ databases">
        <title>High-quality draft genome of sulfate reducer Desulfobacter latus type strain AcrS2 isolated from marine sediment.</title>
        <authorList>
            <person name="Hoppe M."/>
            <person name="Larsen C.K."/>
            <person name="Marshall I.P.G."/>
            <person name="Schramm A."/>
            <person name="Marietou A.G."/>
        </authorList>
    </citation>
    <scope>NUCLEOTIDE SEQUENCE [LARGE SCALE GENOMIC DNA]</scope>
    <source>
        <strain evidence="1 2">AcRS2</strain>
    </source>
</reference>
<name>A0A850T2D5_9BACT</name>
<sequence length="45" mass="5101">MIEMIDIGLVDAIAYRIEGKITEKEIKTILAIFKKKIKKSQLPLG</sequence>
<accession>A0A850T2D5</accession>
<evidence type="ECO:0000313" key="1">
    <source>
        <dbReference type="EMBL" id="NWH05873.1"/>
    </source>
</evidence>
<organism evidence="1 2">
    <name type="scientific">Desulfobacter latus</name>
    <dbReference type="NCBI Taxonomy" id="2292"/>
    <lineage>
        <taxon>Bacteria</taxon>
        <taxon>Pseudomonadati</taxon>
        <taxon>Thermodesulfobacteriota</taxon>
        <taxon>Desulfobacteria</taxon>
        <taxon>Desulfobacterales</taxon>
        <taxon>Desulfobacteraceae</taxon>
        <taxon>Desulfobacter</taxon>
    </lineage>
</organism>
<protein>
    <submittedName>
        <fullName evidence="1">Uncharacterized protein</fullName>
    </submittedName>
</protein>
<dbReference type="AlphaFoldDB" id="A0A850T2D5"/>
<dbReference type="EMBL" id="JACADJ010000049">
    <property type="protein sequence ID" value="NWH05873.1"/>
    <property type="molecule type" value="Genomic_DNA"/>
</dbReference>
<dbReference type="Proteomes" id="UP000553343">
    <property type="component" value="Unassembled WGS sequence"/>
</dbReference>
<keyword evidence="2" id="KW-1185">Reference proteome</keyword>
<comment type="caution">
    <text evidence="1">The sequence shown here is derived from an EMBL/GenBank/DDBJ whole genome shotgun (WGS) entry which is preliminary data.</text>
</comment>
<dbReference type="RefSeq" id="WP_178367327.1">
    <property type="nucleotide sequence ID" value="NZ_JACADJ010000049.1"/>
</dbReference>
<proteinExistence type="predicted"/>